<dbReference type="VEuPathDB" id="TrichDB:TVAG_453860"/>
<reference evidence="1" key="1">
    <citation type="submission" date="2006-10" db="EMBL/GenBank/DDBJ databases">
        <authorList>
            <person name="Amadeo P."/>
            <person name="Zhao Q."/>
            <person name="Wortman J."/>
            <person name="Fraser-Liggett C."/>
            <person name="Carlton J."/>
        </authorList>
    </citation>
    <scope>NUCLEOTIDE SEQUENCE</scope>
    <source>
        <strain evidence="1">G3</strain>
    </source>
</reference>
<dbReference type="VEuPathDB" id="TrichDB:TVAGG3_0552320"/>
<reference evidence="1" key="2">
    <citation type="journal article" date="2007" name="Science">
        <title>Draft genome sequence of the sexually transmitted pathogen Trichomonas vaginalis.</title>
        <authorList>
            <person name="Carlton J.M."/>
            <person name="Hirt R.P."/>
            <person name="Silva J.C."/>
            <person name="Delcher A.L."/>
            <person name="Schatz M."/>
            <person name="Zhao Q."/>
            <person name="Wortman J.R."/>
            <person name="Bidwell S.L."/>
            <person name="Alsmark U.C.M."/>
            <person name="Besteiro S."/>
            <person name="Sicheritz-Ponten T."/>
            <person name="Noel C.J."/>
            <person name="Dacks J.B."/>
            <person name="Foster P.G."/>
            <person name="Simillion C."/>
            <person name="Van de Peer Y."/>
            <person name="Miranda-Saavedra D."/>
            <person name="Barton G.J."/>
            <person name="Westrop G.D."/>
            <person name="Mueller S."/>
            <person name="Dessi D."/>
            <person name="Fiori P.L."/>
            <person name="Ren Q."/>
            <person name="Paulsen I."/>
            <person name="Zhang H."/>
            <person name="Bastida-Corcuera F.D."/>
            <person name="Simoes-Barbosa A."/>
            <person name="Brown M.T."/>
            <person name="Hayes R.D."/>
            <person name="Mukherjee M."/>
            <person name="Okumura C.Y."/>
            <person name="Schneider R."/>
            <person name="Smith A.J."/>
            <person name="Vanacova S."/>
            <person name="Villalvazo M."/>
            <person name="Haas B.J."/>
            <person name="Pertea M."/>
            <person name="Feldblyum T.V."/>
            <person name="Utterback T.R."/>
            <person name="Shu C.L."/>
            <person name="Osoegawa K."/>
            <person name="de Jong P.J."/>
            <person name="Hrdy I."/>
            <person name="Horvathova L."/>
            <person name="Zubacova Z."/>
            <person name="Dolezal P."/>
            <person name="Malik S.B."/>
            <person name="Logsdon J.M. Jr."/>
            <person name="Henze K."/>
            <person name="Gupta A."/>
            <person name="Wang C.C."/>
            <person name="Dunne R.L."/>
            <person name="Upcroft J.A."/>
            <person name="Upcroft P."/>
            <person name="White O."/>
            <person name="Salzberg S.L."/>
            <person name="Tang P."/>
            <person name="Chiu C.-H."/>
            <person name="Lee Y.-S."/>
            <person name="Embley T.M."/>
            <person name="Coombs G.H."/>
            <person name="Mottram J.C."/>
            <person name="Tachezy J."/>
            <person name="Fraser-Liggett C.M."/>
            <person name="Johnson P.J."/>
        </authorList>
    </citation>
    <scope>NUCLEOTIDE SEQUENCE [LARGE SCALE GENOMIC DNA]</scope>
    <source>
        <strain evidence="1">G3</strain>
    </source>
</reference>
<evidence type="ECO:0008006" key="3">
    <source>
        <dbReference type="Google" id="ProtNLM"/>
    </source>
</evidence>
<dbReference type="AlphaFoldDB" id="A2DPW2"/>
<proteinExistence type="predicted"/>
<evidence type="ECO:0000313" key="2">
    <source>
        <dbReference type="Proteomes" id="UP000001542"/>
    </source>
</evidence>
<gene>
    <name evidence="1" type="ORF">TVAG_453860</name>
</gene>
<dbReference type="InterPro" id="IPR040183">
    <property type="entry name" value="THUMPD1-like"/>
</dbReference>
<keyword evidence="2" id="KW-1185">Reference proteome</keyword>
<dbReference type="STRING" id="5722.A2DPW2"/>
<sequence>MPKGNRKNLAVPPKGSKGWLFTCDINRDQQATRQVIDVLNQLADPLTEGEAEEEQQEEKTLEQELADLKKPNQKQQRWIPYVSEVNGNVFIRFTQKQDDPFVLLERYFEEVRKRKGTLTNKVSKIYPIMYSGFPLSSESLPILQELVNKTFNAEKPVTYEVFLDRKHRGEESGETHDELNNKIVKLVGAPHKPIYRKAEWAVLWQSLGRNLYLSVIPKWSEWCSCNIAKFCASLLKPAEPAPPAEEKKE</sequence>
<dbReference type="Proteomes" id="UP000001542">
    <property type="component" value="Unassembled WGS sequence"/>
</dbReference>
<dbReference type="KEGG" id="tva:4775575"/>
<organism evidence="1 2">
    <name type="scientific">Trichomonas vaginalis (strain ATCC PRA-98 / G3)</name>
    <dbReference type="NCBI Taxonomy" id="412133"/>
    <lineage>
        <taxon>Eukaryota</taxon>
        <taxon>Metamonada</taxon>
        <taxon>Parabasalia</taxon>
        <taxon>Trichomonadida</taxon>
        <taxon>Trichomonadidae</taxon>
        <taxon>Trichomonas</taxon>
    </lineage>
</organism>
<evidence type="ECO:0000313" key="1">
    <source>
        <dbReference type="EMBL" id="EAY17558.1"/>
    </source>
</evidence>
<protein>
    <recommendedName>
        <fullName evidence="3">THUMP domain-containing protein</fullName>
    </recommendedName>
</protein>
<dbReference type="PANTHER" id="PTHR13452">
    <property type="entry name" value="THUMP DOMAIN CONTAINING PROTEIN 1-RELATED"/>
    <property type="match status" value="1"/>
</dbReference>
<name>A2DPW2_TRIV3</name>
<dbReference type="PANTHER" id="PTHR13452:SF10">
    <property type="entry name" value="THUMP DOMAIN-CONTAINING PROTEIN 1"/>
    <property type="match status" value="1"/>
</dbReference>
<dbReference type="GO" id="GO:0006400">
    <property type="term" value="P:tRNA modification"/>
    <property type="evidence" value="ECO:0000318"/>
    <property type="project" value="GO_Central"/>
</dbReference>
<dbReference type="OrthoDB" id="10264680at2759"/>
<dbReference type="GO" id="GO:0003723">
    <property type="term" value="F:RNA binding"/>
    <property type="evidence" value="ECO:0000318"/>
    <property type="project" value="GO_Central"/>
</dbReference>
<dbReference type="EMBL" id="DS113229">
    <property type="protein sequence ID" value="EAY17558.1"/>
    <property type="molecule type" value="Genomic_DNA"/>
</dbReference>
<dbReference type="InParanoid" id="A2DPW2"/>
<accession>A2DPW2</accession>
<dbReference type="RefSeq" id="XP_001329693.1">
    <property type="nucleotide sequence ID" value="XM_001329658.1"/>
</dbReference>